<protein>
    <submittedName>
        <fullName evidence="1">Calcium-binding protein</fullName>
    </submittedName>
</protein>
<organism evidence="1 2">
    <name type="scientific">Paracoccus pacificus</name>
    <dbReference type="NCBI Taxonomy" id="1463598"/>
    <lineage>
        <taxon>Bacteria</taxon>
        <taxon>Pseudomonadati</taxon>
        <taxon>Pseudomonadota</taxon>
        <taxon>Alphaproteobacteria</taxon>
        <taxon>Rhodobacterales</taxon>
        <taxon>Paracoccaceae</taxon>
        <taxon>Paracoccus</taxon>
    </lineage>
</organism>
<dbReference type="RefSeq" id="WP_379142145.1">
    <property type="nucleotide sequence ID" value="NZ_JBHUEN010000021.1"/>
</dbReference>
<sequence length="313" mass="32263">MPTLYTGTRYFGSISAAQEKDYYTISLIQDLTYIFKADPDNLGGQPLNDSFLALYTAGGTLLATDDDSGIGNAAKLTYTTNTTANYILQVNGYQSTTGDYILSSSVGYGSQGGDSIVGTASNDMVDGRGGNDVILGQGGNDRLWGNDGNDTMGGASGLDQLRGGAGSDFLGGGADADILRGGDQMDTLVGGSGADNLGGGLGADRFVFEEWSHSTSGQFDKIFASEGAPAFEGAGVAGGDLIDLSGIDADETVAGNQAFTWGNIERGGLRVINYGSWTVVQGNVDNDPTAEFALYIADGNQTASAYYSGDFVL</sequence>
<reference evidence="2" key="1">
    <citation type="journal article" date="2019" name="Int. J. Syst. Evol. Microbiol.">
        <title>The Global Catalogue of Microorganisms (GCM) 10K type strain sequencing project: providing services to taxonomists for standard genome sequencing and annotation.</title>
        <authorList>
            <consortium name="The Broad Institute Genomics Platform"/>
            <consortium name="The Broad Institute Genome Sequencing Center for Infectious Disease"/>
            <person name="Wu L."/>
            <person name="Ma J."/>
        </authorList>
    </citation>
    <scope>NUCLEOTIDE SEQUENCE [LARGE SCALE GENOMIC DNA]</scope>
    <source>
        <strain evidence="2">CCUG 56029</strain>
    </source>
</reference>
<dbReference type="Pfam" id="PF00353">
    <property type="entry name" value="HemolysinCabind"/>
    <property type="match status" value="2"/>
</dbReference>
<dbReference type="Gene3D" id="2.60.120.380">
    <property type="match status" value="1"/>
</dbReference>
<evidence type="ECO:0000313" key="1">
    <source>
        <dbReference type="EMBL" id="MFD1881905.1"/>
    </source>
</evidence>
<evidence type="ECO:0000313" key="2">
    <source>
        <dbReference type="Proteomes" id="UP001597213"/>
    </source>
</evidence>
<keyword evidence="2" id="KW-1185">Reference proteome</keyword>
<dbReference type="InterPro" id="IPR011049">
    <property type="entry name" value="Serralysin-like_metalloprot_C"/>
</dbReference>
<name>A0ABW4R717_9RHOB</name>
<dbReference type="Proteomes" id="UP001597213">
    <property type="component" value="Unassembled WGS sequence"/>
</dbReference>
<dbReference type="InterPro" id="IPR001343">
    <property type="entry name" value="Hemolysn_Ca-bd"/>
</dbReference>
<proteinExistence type="predicted"/>
<gene>
    <name evidence="1" type="ORF">ACFSCT_09270</name>
</gene>
<dbReference type="EMBL" id="JBHUEN010000021">
    <property type="protein sequence ID" value="MFD1881905.1"/>
    <property type="molecule type" value="Genomic_DNA"/>
</dbReference>
<dbReference type="Gene3D" id="2.150.10.10">
    <property type="entry name" value="Serralysin-like metalloprotease, C-terminal"/>
    <property type="match status" value="1"/>
</dbReference>
<dbReference type="InterPro" id="IPR018511">
    <property type="entry name" value="Hemolysin-typ_Ca-bd_CS"/>
</dbReference>
<dbReference type="PROSITE" id="PS00330">
    <property type="entry name" value="HEMOLYSIN_CALCIUM"/>
    <property type="match status" value="1"/>
</dbReference>
<dbReference type="SUPFAM" id="SSF51120">
    <property type="entry name" value="beta-Roll"/>
    <property type="match status" value="2"/>
</dbReference>
<comment type="caution">
    <text evidence="1">The sequence shown here is derived from an EMBL/GenBank/DDBJ whole genome shotgun (WGS) entry which is preliminary data.</text>
</comment>
<accession>A0ABW4R717</accession>
<dbReference type="PRINTS" id="PR00313">
    <property type="entry name" value="CABNDNGRPT"/>
</dbReference>